<proteinExistence type="inferred from homology"/>
<dbReference type="PANTHER" id="PTHR43179:SF12">
    <property type="entry name" value="GALACTOFURANOSYLTRANSFERASE GLFT2"/>
    <property type="match status" value="1"/>
</dbReference>
<dbReference type="AlphaFoldDB" id="A0A7W1XRM8"/>
<comment type="caution">
    <text evidence="6">The sequence shown here is derived from an EMBL/GenBank/DDBJ whole genome shotgun (WGS) entry which is preliminary data.</text>
</comment>
<dbReference type="SUPFAM" id="SSF53448">
    <property type="entry name" value="Nucleotide-diphospho-sugar transferases"/>
    <property type="match status" value="1"/>
</dbReference>
<sequence>MKHPLVSLVIPHKNDWKRLYSCLEGIRQYSGCSHEIILVDNGSPRIPASILRQPHLTVIHNQWDRGTAASLNQGMEKAQGEYIGWLCANALPSHRWLGQLLHVLRQDDSIGMVGPVTNRGYANQKLGVPFKTISKIHRFSNQFNHIDAERWKETEVLSRFCVLFHRKLLHEIGWLDERYGLGSHEHVDYCTRLRNAGYRLMVAGDTYVHQLGKKAVKKEEIRDMIRIRKQNHRYYLRKWFYLHN</sequence>
<gene>
    <name evidence="6" type="ORF">H2C83_06310</name>
</gene>
<evidence type="ECO:0000256" key="4">
    <source>
        <dbReference type="ARBA" id="ARBA00022679"/>
    </source>
</evidence>
<dbReference type="Pfam" id="PF00535">
    <property type="entry name" value="Glycos_transf_2"/>
    <property type="match status" value="1"/>
</dbReference>
<accession>A0A7W1XRM8</accession>
<dbReference type="Gene3D" id="3.90.550.10">
    <property type="entry name" value="Spore Coat Polysaccharide Biosynthesis Protein SpsA, Chain A"/>
    <property type="match status" value="1"/>
</dbReference>
<evidence type="ECO:0000256" key="1">
    <source>
        <dbReference type="ARBA" id="ARBA00004776"/>
    </source>
</evidence>
<dbReference type="InterPro" id="IPR001173">
    <property type="entry name" value="Glyco_trans_2-like"/>
</dbReference>
<evidence type="ECO:0000313" key="7">
    <source>
        <dbReference type="Proteomes" id="UP000538292"/>
    </source>
</evidence>
<comment type="pathway">
    <text evidence="1">Cell wall biogenesis; cell wall polysaccharide biosynthesis.</text>
</comment>
<dbReference type="EMBL" id="JACEOL010000020">
    <property type="protein sequence ID" value="MBA4601936.1"/>
    <property type="molecule type" value="Genomic_DNA"/>
</dbReference>
<evidence type="ECO:0000313" key="6">
    <source>
        <dbReference type="EMBL" id="MBA4601936.1"/>
    </source>
</evidence>
<dbReference type="RefSeq" id="WP_181738943.1">
    <property type="nucleotide sequence ID" value="NZ_JACEOL010000020.1"/>
</dbReference>
<evidence type="ECO:0000256" key="3">
    <source>
        <dbReference type="ARBA" id="ARBA00022676"/>
    </source>
</evidence>
<keyword evidence="4 6" id="KW-0808">Transferase</keyword>
<protein>
    <submittedName>
        <fullName evidence="6">Glycosyltransferase family 2 protein</fullName>
    </submittedName>
</protein>
<keyword evidence="3" id="KW-0328">Glycosyltransferase</keyword>
<dbReference type="Proteomes" id="UP000538292">
    <property type="component" value="Unassembled WGS sequence"/>
</dbReference>
<organism evidence="6 7">
    <name type="scientific">Thermoactinomyces mirandus</name>
    <dbReference type="NCBI Taxonomy" id="2756294"/>
    <lineage>
        <taxon>Bacteria</taxon>
        <taxon>Bacillati</taxon>
        <taxon>Bacillota</taxon>
        <taxon>Bacilli</taxon>
        <taxon>Bacillales</taxon>
        <taxon>Thermoactinomycetaceae</taxon>
        <taxon>Thermoactinomyces</taxon>
    </lineage>
</organism>
<dbReference type="InterPro" id="IPR029044">
    <property type="entry name" value="Nucleotide-diphossugar_trans"/>
</dbReference>
<keyword evidence="7" id="KW-1185">Reference proteome</keyword>
<dbReference type="GO" id="GO:0016757">
    <property type="term" value="F:glycosyltransferase activity"/>
    <property type="evidence" value="ECO:0007669"/>
    <property type="project" value="UniProtKB-KW"/>
</dbReference>
<comment type="similarity">
    <text evidence="2">Belongs to the glycosyltransferase 2 family.</text>
</comment>
<evidence type="ECO:0000256" key="2">
    <source>
        <dbReference type="ARBA" id="ARBA00006739"/>
    </source>
</evidence>
<dbReference type="PANTHER" id="PTHR43179">
    <property type="entry name" value="RHAMNOSYLTRANSFERASE WBBL"/>
    <property type="match status" value="1"/>
</dbReference>
<name>A0A7W1XRM8_9BACL</name>
<feature type="domain" description="Glycosyltransferase 2-like" evidence="5">
    <location>
        <begin position="7"/>
        <end position="172"/>
    </location>
</feature>
<reference evidence="6 7" key="1">
    <citation type="submission" date="2020-07" db="EMBL/GenBank/DDBJ databases">
        <title>Thermoactinomyces phylogeny.</title>
        <authorList>
            <person name="Dunlap C."/>
        </authorList>
    </citation>
    <scope>NUCLEOTIDE SEQUENCE [LARGE SCALE GENOMIC DNA]</scope>
    <source>
        <strain evidence="6 7">AMNI-1</strain>
    </source>
</reference>
<evidence type="ECO:0000259" key="5">
    <source>
        <dbReference type="Pfam" id="PF00535"/>
    </source>
</evidence>